<evidence type="ECO:0000313" key="3">
    <source>
        <dbReference type="EMBL" id="MBW9094103.1"/>
    </source>
</evidence>
<reference evidence="3 4" key="1">
    <citation type="journal article" date="2021" name="MBio">
        <title>Poor Competitiveness of Bradyrhizobium in Pigeon Pea Root Colonization in Indian Soils.</title>
        <authorList>
            <person name="Chalasani D."/>
            <person name="Basu A."/>
            <person name="Pullabhotla S.V.S.R.N."/>
            <person name="Jorrin B."/>
            <person name="Neal A.L."/>
            <person name="Poole P.S."/>
            <person name="Podile A.R."/>
            <person name="Tkacz A."/>
        </authorList>
    </citation>
    <scope>NUCLEOTIDE SEQUENCE [LARGE SCALE GENOMIC DNA]</scope>
    <source>
        <strain evidence="3 4">HU14</strain>
    </source>
</reference>
<keyword evidence="4" id="KW-1185">Reference proteome</keyword>
<comment type="caution">
    <text evidence="3">The sequence shown here is derived from an EMBL/GenBank/DDBJ whole genome shotgun (WGS) entry which is preliminary data.</text>
</comment>
<evidence type="ECO:0000313" key="4">
    <source>
        <dbReference type="Proteomes" id="UP001196843"/>
    </source>
</evidence>
<dbReference type="Proteomes" id="UP001196843">
    <property type="component" value="Unassembled WGS sequence"/>
</dbReference>
<feature type="transmembrane region" description="Helical" evidence="1">
    <location>
        <begin position="57"/>
        <end position="81"/>
    </location>
</feature>
<sequence>MRIAYRIFSFAICALVALQAASHAWASAGLSLYIAEGGVVDASAQEGPPPFAEALGFMIHGMNGMFVIPTLAILLFIISFFVKAPRAVAFAGGVLALVALQVTLGLFGHGIPLLGFLHGVNALLLFTTALLAALNVSKRRVEEAAAAAASAPSVPAGAAV</sequence>
<protein>
    <submittedName>
        <fullName evidence="3">Uncharacterized protein</fullName>
    </submittedName>
</protein>
<keyword evidence="2" id="KW-0732">Signal</keyword>
<name>A0ABS7HQD5_9MICO</name>
<proteinExistence type="predicted"/>
<keyword evidence="1" id="KW-0812">Transmembrane</keyword>
<organism evidence="3 4">
    <name type="scientific">Microbacterium jejuense</name>
    <dbReference type="NCBI Taxonomy" id="1263637"/>
    <lineage>
        <taxon>Bacteria</taxon>
        <taxon>Bacillati</taxon>
        <taxon>Actinomycetota</taxon>
        <taxon>Actinomycetes</taxon>
        <taxon>Micrococcales</taxon>
        <taxon>Microbacteriaceae</taxon>
        <taxon>Microbacterium</taxon>
    </lineage>
</organism>
<feature type="signal peptide" evidence="2">
    <location>
        <begin position="1"/>
        <end position="26"/>
    </location>
</feature>
<gene>
    <name evidence="3" type="ORF">JNB62_10445</name>
</gene>
<dbReference type="RefSeq" id="WP_220300806.1">
    <property type="nucleotide sequence ID" value="NZ_JAEUAW010000006.1"/>
</dbReference>
<accession>A0ABS7HQD5</accession>
<feature type="transmembrane region" description="Helical" evidence="1">
    <location>
        <begin position="88"/>
        <end position="107"/>
    </location>
</feature>
<keyword evidence="1" id="KW-1133">Transmembrane helix</keyword>
<evidence type="ECO:0000256" key="1">
    <source>
        <dbReference type="SAM" id="Phobius"/>
    </source>
</evidence>
<dbReference type="EMBL" id="JAEUAW010000006">
    <property type="protein sequence ID" value="MBW9094103.1"/>
    <property type="molecule type" value="Genomic_DNA"/>
</dbReference>
<feature type="transmembrane region" description="Helical" evidence="1">
    <location>
        <begin position="113"/>
        <end position="134"/>
    </location>
</feature>
<keyword evidence="1" id="KW-0472">Membrane</keyword>
<feature type="chain" id="PRO_5047054575" evidence="2">
    <location>
        <begin position="27"/>
        <end position="160"/>
    </location>
</feature>
<evidence type="ECO:0000256" key="2">
    <source>
        <dbReference type="SAM" id="SignalP"/>
    </source>
</evidence>